<gene>
    <name evidence="1" type="ORF">BDW02DRAFT_167902</name>
</gene>
<proteinExistence type="predicted"/>
<evidence type="ECO:0000313" key="1">
    <source>
        <dbReference type="EMBL" id="KAF1829398.1"/>
    </source>
</evidence>
<protein>
    <submittedName>
        <fullName evidence="1">Uncharacterized protein</fullName>
    </submittedName>
</protein>
<organism evidence="1 2">
    <name type="scientific">Decorospora gaudefroyi</name>
    <dbReference type="NCBI Taxonomy" id="184978"/>
    <lineage>
        <taxon>Eukaryota</taxon>
        <taxon>Fungi</taxon>
        <taxon>Dikarya</taxon>
        <taxon>Ascomycota</taxon>
        <taxon>Pezizomycotina</taxon>
        <taxon>Dothideomycetes</taxon>
        <taxon>Pleosporomycetidae</taxon>
        <taxon>Pleosporales</taxon>
        <taxon>Pleosporineae</taxon>
        <taxon>Pleosporaceae</taxon>
        <taxon>Decorospora</taxon>
    </lineage>
</organism>
<evidence type="ECO:0000313" key="2">
    <source>
        <dbReference type="Proteomes" id="UP000800040"/>
    </source>
</evidence>
<keyword evidence="2" id="KW-1185">Reference proteome</keyword>
<dbReference type="EMBL" id="ML975446">
    <property type="protein sequence ID" value="KAF1829398.1"/>
    <property type="molecule type" value="Genomic_DNA"/>
</dbReference>
<sequence>MGPPLVQPPPRNLAPLPNQRLRQHSWSPRYDDYGECCVSLPPLRLDRGLADVIVGPVLDLGLWR</sequence>
<accession>A0A6A5JX78</accession>
<dbReference type="AlphaFoldDB" id="A0A6A5JX78"/>
<dbReference type="Proteomes" id="UP000800040">
    <property type="component" value="Unassembled WGS sequence"/>
</dbReference>
<reference evidence="1" key="1">
    <citation type="submission" date="2020-01" db="EMBL/GenBank/DDBJ databases">
        <authorList>
            <consortium name="DOE Joint Genome Institute"/>
            <person name="Haridas S."/>
            <person name="Albert R."/>
            <person name="Binder M."/>
            <person name="Bloem J."/>
            <person name="Labutti K."/>
            <person name="Salamov A."/>
            <person name="Andreopoulos B."/>
            <person name="Baker S.E."/>
            <person name="Barry K."/>
            <person name="Bills G."/>
            <person name="Bluhm B.H."/>
            <person name="Cannon C."/>
            <person name="Castanera R."/>
            <person name="Culley D.E."/>
            <person name="Daum C."/>
            <person name="Ezra D."/>
            <person name="Gonzalez J.B."/>
            <person name="Henrissat B."/>
            <person name="Kuo A."/>
            <person name="Liang C."/>
            <person name="Lipzen A."/>
            <person name="Lutzoni F."/>
            <person name="Magnuson J."/>
            <person name="Mondo S."/>
            <person name="Nolan M."/>
            <person name="Ohm R."/>
            <person name="Pangilinan J."/>
            <person name="Park H.-J."/>
            <person name="Ramirez L."/>
            <person name="Alfaro M."/>
            <person name="Sun H."/>
            <person name="Tritt A."/>
            <person name="Yoshinaga Y."/>
            <person name="Zwiers L.-H."/>
            <person name="Turgeon B.G."/>
            <person name="Goodwin S.B."/>
            <person name="Spatafora J.W."/>
            <person name="Crous P.W."/>
            <person name="Grigoriev I.V."/>
        </authorList>
    </citation>
    <scope>NUCLEOTIDE SEQUENCE</scope>
    <source>
        <strain evidence="1">P77</strain>
    </source>
</reference>
<name>A0A6A5JX78_9PLEO</name>